<evidence type="ECO:0000313" key="4">
    <source>
        <dbReference type="EMBL" id="GAA5148790.1"/>
    </source>
</evidence>
<dbReference type="RefSeq" id="WP_185062733.1">
    <property type="nucleotide sequence ID" value="NZ_BAABJP010000004.1"/>
</dbReference>
<dbReference type="Proteomes" id="UP001428817">
    <property type="component" value="Unassembled WGS sequence"/>
</dbReference>
<feature type="region of interest" description="Disordered" evidence="2">
    <location>
        <begin position="334"/>
        <end position="360"/>
    </location>
</feature>
<dbReference type="InterPro" id="IPR011251">
    <property type="entry name" value="Luciferase-like_dom"/>
</dbReference>
<dbReference type="Gene3D" id="3.20.20.30">
    <property type="entry name" value="Luciferase-like domain"/>
    <property type="match status" value="1"/>
</dbReference>
<accession>A0ABP9PN28</accession>
<feature type="compositionally biased region" description="Low complexity" evidence="2">
    <location>
        <begin position="334"/>
        <end position="346"/>
    </location>
</feature>
<dbReference type="SUPFAM" id="SSF51679">
    <property type="entry name" value="Bacterial luciferase-like"/>
    <property type="match status" value="1"/>
</dbReference>
<reference evidence="5" key="1">
    <citation type="journal article" date="2019" name="Int. J. Syst. Evol. Microbiol.">
        <title>The Global Catalogue of Microorganisms (GCM) 10K type strain sequencing project: providing services to taxonomists for standard genome sequencing and annotation.</title>
        <authorList>
            <consortium name="The Broad Institute Genomics Platform"/>
            <consortium name="The Broad Institute Genome Sequencing Center for Infectious Disease"/>
            <person name="Wu L."/>
            <person name="Ma J."/>
        </authorList>
    </citation>
    <scope>NUCLEOTIDE SEQUENCE [LARGE SCALE GENOMIC DNA]</scope>
    <source>
        <strain evidence="5">JCM 18303</strain>
    </source>
</reference>
<name>A0ABP9PN28_9PSEU</name>
<keyword evidence="5" id="KW-1185">Reference proteome</keyword>
<protein>
    <submittedName>
        <fullName evidence="4">5,10-methylenetetrahydromethanopterin reductase</fullName>
    </submittedName>
</protein>
<dbReference type="PANTHER" id="PTHR43244">
    <property type="match status" value="1"/>
</dbReference>
<proteinExistence type="predicted"/>
<evidence type="ECO:0000313" key="5">
    <source>
        <dbReference type="Proteomes" id="UP001428817"/>
    </source>
</evidence>
<feature type="domain" description="Luciferase-like" evidence="3">
    <location>
        <begin position="13"/>
        <end position="304"/>
    </location>
</feature>
<gene>
    <name evidence="4" type="primary">mer</name>
    <name evidence="4" type="ORF">GCM10023321_11610</name>
</gene>
<organism evidence="4 5">
    <name type="scientific">Pseudonocardia eucalypti</name>
    <dbReference type="NCBI Taxonomy" id="648755"/>
    <lineage>
        <taxon>Bacteria</taxon>
        <taxon>Bacillati</taxon>
        <taxon>Actinomycetota</taxon>
        <taxon>Actinomycetes</taxon>
        <taxon>Pseudonocardiales</taxon>
        <taxon>Pseudonocardiaceae</taxon>
        <taxon>Pseudonocardia</taxon>
    </lineage>
</organism>
<sequence>MRHAVAFPAEVQLNITQMIDITRHAERAGLDGVWVAEGRGGEAFATLAALLMSTSRIRVGAGILPVFNRSPWLVAMGANVLEELGADRFLLGLGPGHRAVVRDRHGLTYERPLARIEETIDIVRAALAGDVVNYSGTVFNLRGAQLSHPAPDSRVPIYLAATGPQALRLAGRAADGVILILASKAIIRSALSEVHAAAVEAGRQPSAIAASTYVFTCVHDDRERARDASRETLIYYGRLNTYRKIFSTAGFEREAHALERAWQAGTPEAAAPAIGDAMIDAFTASGNAGDIADALLRLCDSGLTELTAYPYPAIGQSATEAFEATVDAVARAAKATTTPATTPTATSKEEPAHARNAPQL</sequence>
<dbReference type="Pfam" id="PF00296">
    <property type="entry name" value="Bac_luciferase"/>
    <property type="match status" value="1"/>
</dbReference>
<dbReference type="PANTHER" id="PTHR43244:SF1">
    <property type="entry name" value="5,10-METHYLENETETRAHYDROMETHANOPTERIN REDUCTASE"/>
    <property type="match status" value="1"/>
</dbReference>
<evidence type="ECO:0000256" key="2">
    <source>
        <dbReference type="SAM" id="MobiDB-lite"/>
    </source>
</evidence>
<keyword evidence="1" id="KW-0560">Oxidoreductase</keyword>
<dbReference type="EMBL" id="BAABJP010000004">
    <property type="protein sequence ID" value="GAA5148790.1"/>
    <property type="molecule type" value="Genomic_DNA"/>
</dbReference>
<dbReference type="InterPro" id="IPR036661">
    <property type="entry name" value="Luciferase-like_sf"/>
</dbReference>
<dbReference type="InterPro" id="IPR050564">
    <property type="entry name" value="F420-G6PD/mer"/>
</dbReference>
<evidence type="ECO:0000256" key="1">
    <source>
        <dbReference type="ARBA" id="ARBA00023002"/>
    </source>
</evidence>
<comment type="caution">
    <text evidence="4">The sequence shown here is derived from an EMBL/GenBank/DDBJ whole genome shotgun (WGS) entry which is preliminary data.</text>
</comment>
<evidence type="ECO:0000259" key="3">
    <source>
        <dbReference type="Pfam" id="PF00296"/>
    </source>
</evidence>